<evidence type="ECO:0000256" key="1">
    <source>
        <dbReference type="SAM" id="MobiDB-lite"/>
    </source>
</evidence>
<feature type="region of interest" description="Disordered" evidence="1">
    <location>
        <begin position="1"/>
        <end position="50"/>
    </location>
</feature>
<keyword evidence="3" id="KW-1185">Reference proteome</keyword>
<gene>
    <name evidence="2" type="ORF">STRAU_5318</name>
</gene>
<organism evidence="2 3">
    <name type="scientific">Streptomyces aurantiacus JA 4570</name>
    <dbReference type="NCBI Taxonomy" id="1286094"/>
    <lineage>
        <taxon>Bacteria</taxon>
        <taxon>Bacillati</taxon>
        <taxon>Actinomycetota</taxon>
        <taxon>Actinomycetes</taxon>
        <taxon>Kitasatosporales</taxon>
        <taxon>Streptomycetaceae</taxon>
        <taxon>Streptomyces</taxon>
        <taxon>Streptomyces aurantiacus group</taxon>
    </lineage>
</organism>
<dbReference type="Proteomes" id="UP000014629">
    <property type="component" value="Unassembled WGS sequence"/>
</dbReference>
<protein>
    <submittedName>
        <fullName evidence="2">Uncharacterized protein</fullName>
    </submittedName>
</protein>
<dbReference type="AlphaFoldDB" id="S3ZT88"/>
<reference evidence="2 3" key="1">
    <citation type="submission" date="2013-02" db="EMBL/GenBank/DDBJ databases">
        <title>Draft Genome Sequence of Streptomyces aurantiacus, Which Produces Setomimycin.</title>
        <authorList>
            <person name="Gruening B.A."/>
            <person name="Praeg A."/>
            <person name="Erxleben A."/>
            <person name="Guenther S."/>
            <person name="Mueller M."/>
        </authorList>
    </citation>
    <scope>NUCLEOTIDE SEQUENCE [LARGE SCALE GENOMIC DNA]</scope>
    <source>
        <strain evidence="2 3">JA 4570</strain>
    </source>
</reference>
<dbReference type="EMBL" id="AOPZ01000299">
    <property type="protein sequence ID" value="EPH41615.1"/>
    <property type="molecule type" value="Genomic_DNA"/>
</dbReference>
<comment type="caution">
    <text evidence="2">The sequence shown here is derived from an EMBL/GenBank/DDBJ whole genome shotgun (WGS) entry which is preliminary data.</text>
</comment>
<dbReference type="PATRIC" id="fig|1286094.4.peg.5251"/>
<name>S3ZT88_9ACTN</name>
<sequence length="179" mass="19296">MCPSPLVGRGAGATGPTSPDVIPTRKRRSPSVCRASPPARPCTEGPRAPDIQLAPSCRGANAGDECHGRRSCLRPVGQKSVCWAQVSDPEGGRPLGGPEALPPWTRHRVRVACRRHGVKGAVRRVPGSCRGGYVVGRSAPRRAVLHPAPVACFRPRSLTFLDRRPPCPSRHLPRRIRPR</sequence>
<accession>S3ZT88</accession>
<evidence type="ECO:0000313" key="3">
    <source>
        <dbReference type="Proteomes" id="UP000014629"/>
    </source>
</evidence>
<proteinExistence type="predicted"/>
<evidence type="ECO:0000313" key="2">
    <source>
        <dbReference type="EMBL" id="EPH41615.1"/>
    </source>
</evidence>